<dbReference type="GO" id="GO:0005886">
    <property type="term" value="C:plasma membrane"/>
    <property type="evidence" value="ECO:0007669"/>
    <property type="project" value="UniProtKB-SubCell"/>
</dbReference>
<dbReference type="GO" id="GO:0000139">
    <property type="term" value="C:Golgi membrane"/>
    <property type="evidence" value="ECO:0007669"/>
    <property type="project" value="UniProtKB-SubCell"/>
</dbReference>
<proteinExistence type="inferred from homology"/>
<organism evidence="14 15">
    <name type="scientific">Rhizoclosmatium globosum</name>
    <dbReference type="NCBI Taxonomy" id="329046"/>
    <lineage>
        <taxon>Eukaryota</taxon>
        <taxon>Fungi</taxon>
        <taxon>Fungi incertae sedis</taxon>
        <taxon>Chytridiomycota</taxon>
        <taxon>Chytridiomycota incertae sedis</taxon>
        <taxon>Chytridiomycetes</taxon>
        <taxon>Chytridiales</taxon>
        <taxon>Chytriomycetaceae</taxon>
        <taxon>Rhizoclosmatium</taxon>
    </lineage>
</organism>
<dbReference type="FunFam" id="1.20.1280.290:FF:000004">
    <property type="entry name" value="Sugar transporter SWEET"/>
    <property type="match status" value="1"/>
</dbReference>
<keyword evidence="12 13" id="KW-0472">Membrane</keyword>
<keyword evidence="6" id="KW-1003">Cell membrane</keyword>
<dbReference type="AlphaFoldDB" id="A0A1Y2B2G0"/>
<evidence type="ECO:0000256" key="13">
    <source>
        <dbReference type="SAM" id="Phobius"/>
    </source>
</evidence>
<evidence type="ECO:0000256" key="9">
    <source>
        <dbReference type="ARBA" id="ARBA00022737"/>
    </source>
</evidence>
<feature type="transmembrane region" description="Helical" evidence="13">
    <location>
        <begin position="200"/>
        <end position="219"/>
    </location>
</feature>
<evidence type="ECO:0000256" key="6">
    <source>
        <dbReference type="ARBA" id="ARBA00022475"/>
    </source>
</evidence>
<evidence type="ECO:0000256" key="8">
    <source>
        <dbReference type="ARBA" id="ARBA00022692"/>
    </source>
</evidence>
<name>A0A1Y2B2G0_9FUNG</name>
<keyword evidence="15" id="KW-1185">Reference proteome</keyword>
<feature type="transmembrane region" description="Helical" evidence="13">
    <location>
        <begin position="111"/>
        <end position="130"/>
    </location>
</feature>
<keyword evidence="5" id="KW-0813">Transport</keyword>
<keyword evidence="10 13" id="KW-1133">Transmembrane helix</keyword>
<keyword evidence="9" id="KW-0677">Repeat</keyword>
<feature type="transmembrane region" description="Helical" evidence="13">
    <location>
        <begin position="78"/>
        <end position="99"/>
    </location>
</feature>
<dbReference type="InterPro" id="IPR047664">
    <property type="entry name" value="SWEET"/>
</dbReference>
<evidence type="ECO:0000313" key="14">
    <source>
        <dbReference type="EMBL" id="ORY28926.1"/>
    </source>
</evidence>
<dbReference type="EMBL" id="MCGO01000091">
    <property type="protein sequence ID" value="ORY28926.1"/>
    <property type="molecule type" value="Genomic_DNA"/>
</dbReference>
<dbReference type="Pfam" id="PF03083">
    <property type="entry name" value="MtN3_slv"/>
    <property type="match status" value="2"/>
</dbReference>
<protein>
    <recommendedName>
        <fullName evidence="4">Sugar transporter SWEET1</fullName>
    </recommendedName>
</protein>
<keyword evidence="8 13" id="KW-0812">Transmembrane</keyword>
<evidence type="ECO:0000256" key="12">
    <source>
        <dbReference type="ARBA" id="ARBA00023136"/>
    </source>
</evidence>
<keyword evidence="7" id="KW-0762">Sugar transport</keyword>
<dbReference type="OrthoDB" id="409725at2759"/>
<feature type="transmembrane region" description="Helical" evidence="13">
    <location>
        <begin position="142"/>
        <end position="164"/>
    </location>
</feature>
<evidence type="ECO:0000256" key="7">
    <source>
        <dbReference type="ARBA" id="ARBA00022597"/>
    </source>
</evidence>
<gene>
    <name evidence="14" type="ORF">BCR33DRAFT_724887</name>
</gene>
<comment type="similarity">
    <text evidence="3">Belongs to the SWEET sugar transporter family.</text>
</comment>
<dbReference type="PANTHER" id="PTHR10791">
    <property type="entry name" value="RAG1-ACTIVATING PROTEIN 1"/>
    <property type="match status" value="1"/>
</dbReference>
<evidence type="ECO:0000256" key="3">
    <source>
        <dbReference type="ARBA" id="ARBA00007809"/>
    </source>
</evidence>
<sequence>MGVAETCAGASAACTTILKYIVPTLGGMSAVFLCMSPLPTVNRCLEAGTTGAVNTLPYALQVVNTLGWVVYSWYLKDYFVFVPNTIGYIASLYFTLMLLPITPAKTRTTAIRLLVGLTALLVTSVGFVYITDVAHETGDLIMGSLANLFLIIFFGSPLMVFYTVIKNKDASTLDSLLTFATITNCILWTAYGFALQNWFIAAPNGVGLIFGLIQLFLLLKYKKRRDLGSPDRSTPETLVPELEEGIAAENMELMKSN</sequence>
<evidence type="ECO:0000256" key="4">
    <source>
        <dbReference type="ARBA" id="ARBA00021741"/>
    </source>
</evidence>
<keyword evidence="11" id="KW-0333">Golgi apparatus</keyword>
<evidence type="ECO:0000256" key="11">
    <source>
        <dbReference type="ARBA" id="ARBA00023034"/>
    </source>
</evidence>
<dbReference type="PANTHER" id="PTHR10791:SF224">
    <property type="entry name" value="SUGAR TRANSPORTER SWEET"/>
    <property type="match status" value="1"/>
</dbReference>
<dbReference type="InterPro" id="IPR004316">
    <property type="entry name" value="SWEET_rpt"/>
</dbReference>
<accession>A0A1Y2B2G0</accession>
<evidence type="ECO:0000256" key="1">
    <source>
        <dbReference type="ARBA" id="ARBA00004651"/>
    </source>
</evidence>
<evidence type="ECO:0000256" key="2">
    <source>
        <dbReference type="ARBA" id="ARBA00004653"/>
    </source>
</evidence>
<evidence type="ECO:0000256" key="5">
    <source>
        <dbReference type="ARBA" id="ARBA00022448"/>
    </source>
</evidence>
<reference evidence="14 15" key="1">
    <citation type="submission" date="2016-07" db="EMBL/GenBank/DDBJ databases">
        <title>Pervasive Adenine N6-methylation of Active Genes in Fungi.</title>
        <authorList>
            <consortium name="DOE Joint Genome Institute"/>
            <person name="Mondo S.J."/>
            <person name="Dannebaum R.O."/>
            <person name="Kuo R.C."/>
            <person name="Labutti K."/>
            <person name="Haridas S."/>
            <person name="Kuo A."/>
            <person name="Salamov A."/>
            <person name="Ahrendt S.R."/>
            <person name="Lipzen A."/>
            <person name="Sullivan W."/>
            <person name="Andreopoulos W.B."/>
            <person name="Clum A."/>
            <person name="Lindquist E."/>
            <person name="Daum C."/>
            <person name="Ramamoorthy G.K."/>
            <person name="Gryganskyi A."/>
            <person name="Culley D."/>
            <person name="Magnuson J.K."/>
            <person name="James T.Y."/>
            <person name="O'Malley M.A."/>
            <person name="Stajich J.E."/>
            <person name="Spatafora J.W."/>
            <person name="Visel A."/>
            <person name="Grigoriev I.V."/>
        </authorList>
    </citation>
    <scope>NUCLEOTIDE SEQUENCE [LARGE SCALE GENOMIC DNA]</scope>
    <source>
        <strain evidence="14 15">JEL800</strain>
    </source>
</reference>
<comment type="subcellular location">
    <subcellularLocation>
        <location evidence="1">Cell membrane</location>
        <topology evidence="1">Multi-pass membrane protein</topology>
    </subcellularLocation>
    <subcellularLocation>
        <location evidence="2">Golgi apparatus membrane</location>
        <topology evidence="2">Multi-pass membrane protein</topology>
    </subcellularLocation>
</comment>
<dbReference type="Proteomes" id="UP000193642">
    <property type="component" value="Unassembled WGS sequence"/>
</dbReference>
<comment type="caution">
    <text evidence="14">The sequence shown here is derived from an EMBL/GenBank/DDBJ whole genome shotgun (WGS) entry which is preliminary data.</text>
</comment>
<evidence type="ECO:0000256" key="10">
    <source>
        <dbReference type="ARBA" id="ARBA00022989"/>
    </source>
</evidence>
<dbReference type="Gene3D" id="1.20.1280.290">
    <property type="match status" value="2"/>
</dbReference>
<dbReference type="GO" id="GO:0051119">
    <property type="term" value="F:sugar transmembrane transporter activity"/>
    <property type="evidence" value="ECO:0007669"/>
    <property type="project" value="InterPro"/>
</dbReference>
<evidence type="ECO:0000313" key="15">
    <source>
        <dbReference type="Proteomes" id="UP000193642"/>
    </source>
</evidence>
<feature type="transmembrane region" description="Helical" evidence="13">
    <location>
        <begin position="176"/>
        <end position="194"/>
    </location>
</feature>